<keyword evidence="3" id="KW-1003">Cell membrane</keyword>
<dbReference type="GO" id="GO:0015293">
    <property type="term" value="F:symporter activity"/>
    <property type="evidence" value="ECO:0007669"/>
    <property type="project" value="UniProtKB-KW"/>
</dbReference>
<dbReference type="InterPro" id="IPR011701">
    <property type="entry name" value="MFS"/>
</dbReference>
<protein>
    <submittedName>
        <fullName evidence="10">MHS family MFS transporter</fullName>
    </submittedName>
</protein>
<evidence type="ECO:0000256" key="7">
    <source>
        <dbReference type="ARBA" id="ARBA00023136"/>
    </source>
</evidence>
<evidence type="ECO:0000256" key="3">
    <source>
        <dbReference type="ARBA" id="ARBA00022475"/>
    </source>
</evidence>
<feature type="transmembrane region" description="Helical" evidence="8">
    <location>
        <begin position="172"/>
        <end position="191"/>
    </location>
</feature>
<evidence type="ECO:0000313" key="11">
    <source>
        <dbReference type="Proteomes" id="UP000325273"/>
    </source>
</evidence>
<evidence type="ECO:0000256" key="6">
    <source>
        <dbReference type="ARBA" id="ARBA00022989"/>
    </source>
</evidence>
<dbReference type="InterPro" id="IPR020846">
    <property type="entry name" value="MFS_dom"/>
</dbReference>
<dbReference type="PANTHER" id="PTHR43528:SF1">
    <property type="entry name" value="ALPHA-KETOGLUTARATE PERMEASE"/>
    <property type="match status" value="1"/>
</dbReference>
<evidence type="ECO:0000259" key="9">
    <source>
        <dbReference type="PROSITE" id="PS50850"/>
    </source>
</evidence>
<dbReference type="Pfam" id="PF07690">
    <property type="entry name" value="MFS_1"/>
    <property type="match status" value="1"/>
</dbReference>
<comment type="subcellular location">
    <subcellularLocation>
        <location evidence="1">Cell membrane</location>
        <topology evidence="1">Multi-pass membrane protein</topology>
    </subcellularLocation>
</comment>
<feature type="transmembrane region" description="Helical" evidence="8">
    <location>
        <begin position="383"/>
        <end position="402"/>
    </location>
</feature>
<reference evidence="10 11" key="1">
    <citation type="submission" date="2019-08" db="EMBL/GenBank/DDBJ databases">
        <title>Paraburkholderia sp. DCY113.</title>
        <authorList>
            <person name="Kang J."/>
        </authorList>
    </citation>
    <scope>NUCLEOTIDE SEQUENCE [LARGE SCALE GENOMIC DNA]</scope>
    <source>
        <strain evidence="10 11">DCY113</strain>
    </source>
</reference>
<evidence type="ECO:0000256" key="2">
    <source>
        <dbReference type="ARBA" id="ARBA00022448"/>
    </source>
</evidence>
<evidence type="ECO:0000313" key="10">
    <source>
        <dbReference type="EMBL" id="KAA1002459.1"/>
    </source>
</evidence>
<sequence length="418" mass="44323">MILIASLGGSLEFYDFVVYGFFAHYIAARFFPASDSLISMLLTFSVLAIGYVIRPLGGIVLSSLGDRIGRRPVFIASIVVMTAATISIGLLPDYASWGVAAPIALITLRVVQGFCVGGELPGAITYAVEAAPRRAGLAGGIIICAVNTGVLLATFVNLAVQSTLSPANAAAYGWRIAFLVGGLCGVVSYLLRRKLDESPEFAKMHGAVVKQPFRETLRHHRAAVVAGALSIAVMAGFNGIMYGHMPAYLVQTLHYDPRDAAIAQNAYLIVSSIGLLAAGWAGDFVPRRHLLRLSCVLLVALSYPFYVALVAHSMNLTALFVLAALVFSLASGTWASLLADFFPVQVRFSGIALAYNVSVVVFSGFAALFASTVIRVTGSAASPAWYVIGCSLVTLVASLVQYRSWRAPHAQTTLKHSG</sequence>
<keyword evidence="11" id="KW-1185">Reference proteome</keyword>
<gene>
    <name evidence="10" type="ORF">FVF58_38050</name>
</gene>
<dbReference type="SUPFAM" id="SSF103473">
    <property type="entry name" value="MFS general substrate transporter"/>
    <property type="match status" value="1"/>
</dbReference>
<accession>A0A5B0GKM8</accession>
<feature type="domain" description="Major facilitator superfamily (MFS) profile" evidence="9">
    <location>
        <begin position="1"/>
        <end position="406"/>
    </location>
</feature>
<evidence type="ECO:0000256" key="8">
    <source>
        <dbReference type="SAM" id="Phobius"/>
    </source>
</evidence>
<keyword evidence="2" id="KW-0813">Transport</keyword>
<feature type="transmembrane region" description="Helical" evidence="8">
    <location>
        <begin position="37"/>
        <end position="61"/>
    </location>
</feature>
<dbReference type="Gene3D" id="1.20.1250.20">
    <property type="entry name" value="MFS general substrate transporter like domains"/>
    <property type="match status" value="2"/>
</dbReference>
<feature type="transmembrane region" description="Helical" evidence="8">
    <location>
        <begin position="222"/>
        <end position="242"/>
    </location>
</feature>
<feature type="transmembrane region" description="Helical" evidence="8">
    <location>
        <begin position="262"/>
        <end position="281"/>
    </location>
</feature>
<dbReference type="PROSITE" id="PS50850">
    <property type="entry name" value="MFS"/>
    <property type="match status" value="1"/>
</dbReference>
<feature type="transmembrane region" description="Helical" evidence="8">
    <location>
        <begin position="137"/>
        <end position="160"/>
    </location>
</feature>
<feature type="transmembrane region" description="Helical" evidence="8">
    <location>
        <begin position="318"/>
        <end position="339"/>
    </location>
</feature>
<feature type="transmembrane region" description="Helical" evidence="8">
    <location>
        <begin position="73"/>
        <end position="91"/>
    </location>
</feature>
<feature type="transmembrane region" description="Helical" evidence="8">
    <location>
        <begin position="351"/>
        <end position="371"/>
    </location>
</feature>
<dbReference type="EMBL" id="VTUZ01000039">
    <property type="protein sequence ID" value="KAA1002459.1"/>
    <property type="molecule type" value="Genomic_DNA"/>
</dbReference>
<proteinExistence type="predicted"/>
<keyword evidence="7 8" id="KW-0472">Membrane</keyword>
<keyword evidence="6 8" id="KW-1133">Transmembrane helix</keyword>
<dbReference type="Proteomes" id="UP000325273">
    <property type="component" value="Unassembled WGS sequence"/>
</dbReference>
<dbReference type="AlphaFoldDB" id="A0A5B0GKM8"/>
<feature type="transmembrane region" description="Helical" evidence="8">
    <location>
        <begin position="12"/>
        <end position="31"/>
    </location>
</feature>
<name>A0A5B0GKM8_9BURK</name>
<evidence type="ECO:0000256" key="1">
    <source>
        <dbReference type="ARBA" id="ARBA00004651"/>
    </source>
</evidence>
<keyword evidence="5" id="KW-0769">Symport</keyword>
<comment type="caution">
    <text evidence="10">The sequence shown here is derived from an EMBL/GenBank/DDBJ whole genome shotgun (WGS) entry which is preliminary data.</text>
</comment>
<evidence type="ECO:0000256" key="5">
    <source>
        <dbReference type="ARBA" id="ARBA00022847"/>
    </source>
</evidence>
<organism evidence="10 11">
    <name type="scientific">Paraburkholderia panacisoli</name>
    <dbReference type="NCBI Taxonomy" id="2603818"/>
    <lineage>
        <taxon>Bacteria</taxon>
        <taxon>Pseudomonadati</taxon>
        <taxon>Pseudomonadota</taxon>
        <taxon>Betaproteobacteria</taxon>
        <taxon>Burkholderiales</taxon>
        <taxon>Burkholderiaceae</taxon>
        <taxon>Paraburkholderia</taxon>
    </lineage>
</organism>
<feature type="transmembrane region" description="Helical" evidence="8">
    <location>
        <begin position="293"/>
        <end position="312"/>
    </location>
</feature>
<keyword evidence="4 8" id="KW-0812">Transmembrane</keyword>
<dbReference type="InterPro" id="IPR036259">
    <property type="entry name" value="MFS_trans_sf"/>
</dbReference>
<dbReference type="InterPro" id="IPR051084">
    <property type="entry name" value="H+-coupled_symporters"/>
</dbReference>
<dbReference type="GO" id="GO:0005886">
    <property type="term" value="C:plasma membrane"/>
    <property type="evidence" value="ECO:0007669"/>
    <property type="project" value="UniProtKB-SubCell"/>
</dbReference>
<evidence type="ECO:0000256" key="4">
    <source>
        <dbReference type="ARBA" id="ARBA00022692"/>
    </source>
</evidence>
<dbReference type="PANTHER" id="PTHR43528">
    <property type="entry name" value="ALPHA-KETOGLUTARATE PERMEASE"/>
    <property type="match status" value="1"/>
</dbReference>